<accession>A0A516NFR5</accession>
<dbReference type="AlphaFoldDB" id="A0A516NFR5"/>
<name>A0A516NFR5_9NOCA</name>
<organism evidence="2 3">
    <name type="scientific">Nocardia otitidiscaviarum</name>
    <dbReference type="NCBI Taxonomy" id="1823"/>
    <lineage>
        <taxon>Bacteria</taxon>
        <taxon>Bacillati</taxon>
        <taxon>Actinomycetota</taxon>
        <taxon>Actinomycetes</taxon>
        <taxon>Mycobacteriales</taxon>
        <taxon>Nocardiaceae</taxon>
        <taxon>Nocardia</taxon>
    </lineage>
</organism>
<dbReference type="RefSeq" id="WP_143979447.1">
    <property type="nucleotide sequence ID" value="NZ_CP041695.1"/>
</dbReference>
<proteinExistence type="predicted"/>
<dbReference type="GeneID" id="80331230"/>
<sequence>MTSPTSVRSAAVFGALACAATVFAATPAAAAAVEFPQVPSLMRNGYCGGAIRTWAETGPEYPGRAIINVQALPIGGLGPGTYSAAPLCETVTTVAWRNVNTGAAGEYRVTVVAGIYGSIQYAQFQDTGPGRVDVTIYTDMPNVPQHGSFVVPAPPPPPAEPAEQ</sequence>
<evidence type="ECO:0000313" key="3">
    <source>
        <dbReference type="Proteomes" id="UP000317039"/>
    </source>
</evidence>
<evidence type="ECO:0000256" key="1">
    <source>
        <dbReference type="SAM" id="SignalP"/>
    </source>
</evidence>
<gene>
    <name evidence="2" type="ORF">FOH10_02290</name>
</gene>
<feature type="chain" id="PRO_5021907198" evidence="1">
    <location>
        <begin position="25"/>
        <end position="164"/>
    </location>
</feature>
<dbReference type="Proteomes" id="UP000317039">
    <property type="component" value="Chromosome"/>
</dbReference>
<dbReference type="KEGG" id="nod:FOH10_02290"/>
<feature type="signal peptide" evidence="1">
    <location>
        <begin position="1"/>
        <end position="24"/>
    </location>
</feature>
<reference evidence="2 3" key="1">
    <citation type="submission" date="2019-07" db="EMBL/GenBank/DDBJ databases">
        <title>Complete Genome Sequence and Methylome Analysis of Nocardia otitidis-caviarum NEB252.</title>
        <authorList>
            <person name="Fomenkov A."/>
            <person name="Anton B.P."/>
            <person name="Vincze T."/>
            <person name="Roberts R.J."/>
        </authorList>
    </citation>
    <scope>NUCLEOTIDE SEQUENCE [LARGE SCALE GENOMIC DNA]</scope>
    <source>
        <strain evidence="2 3">NEB252</strain>
    </source>
</reference>
<protein>
    <submittedName>
        <fullName evidence="2">Uncharacterized protein</fullName>
    </submittedName>
</protein>
<dbReference type="EMBL" id="CP041695">
    <property type="protein sequence ID" value="QDP77749.1"/>
    <property type="molecule type" value="Genomic_DNA"/>
</dbReference>
<keyword evidence="1" id="KW-0732">Signal</keyword>
<evidence type="ECO:0000313" key="2">
    <source>
        <dbReference type="EMBL" id="QDP77749.1"/>
    </source>
</evidence>